<dbReference type="PRINTS" id="PR00081">
    <property type="entry name" value="GDHRDH"/>
</dbReference>
<comment type="similarity">
    <text evidence="1 2">Belongs to the short-chain dehydrogenases/reductases (SDR) family.</text>
</comment>
<dbReference type="AlphaFoldDB" id="A0A0K1W1W0"/>
<dbReference type="PATRIC" id="fig|216942.3.peg.683"/>
<dbReference type="PROSITE" id="PS00061">
    <property type="entry name" value="ADH_SHORT"/>
    <property type="match status" value="1"/>
</dbReference>
<dbReference type="STRING" id="216942.SLITO_v1c06730"/>
<evidence type="ECO:0000256" key="2">
    <source>
        <dbReference type="RuleBase" id="RU000363"/>
    </source>
</evidence>
<accession>A0A0K1W1W0</accession>
<dbReference type="PANTHER" id="PTHR42760:SF105">
    <property type="entry name" value="SORBITOL-6-PHOSPHATE 2-DEHYDROGENASE"/>
    <property type="match status" value="1"/>
</dbReference>
<dbReference type="InterPro" id="IPR002347">
    <property type="entry name" value="SDR_fam"/>
</dbReference>
<evidence type="ECO:0000313" key="4">
    <source>
        <dbReference type="Proteomes" id="UP000067476"/>
    </source>
</evidence>
<organism evidence="3 4">
    <name type="scientific">Spiroplasma litorale</name>
    <dbReference type="NCBI Taxonomy" id="216942"/>
    <lineage>
        <taxon>Bacteria</taxon>
        <taxon>Bacillati</taxon>
        <taxon>Mycoplasmatota</taxon>
        <taxon>Mollicutes</taxon>
        <taxon>Entomoplasmatales</taxon>
        <taxon>Spiroplasmataceae</taxon>
        <taxon>Spiroplasma</taxon>
    </lineage>
</organism>
<proteinExistence type="inferred from homology"/>
<dbReference type="EMBL" id="CP012357">
    <property type="protein sequence ID" value="AKX34300.1"/>
    <property type="molecule type" value="Genomic_DNA"/>
</dbReference>
<dbReference type="Pfam" id="PF00106">
    <property type="entry name" value="adh_short"/>
    <property type="match status" value="1"/>
</dbReference>
<reference evidence="3 4" key="1">
    <citation type="journal article" date="2015" name="Genome Announc.">
        <title>Complete Genome Sequence of Spiroplasma litorale TN-1T (DSM 21781), a Bacterium Isolated from a Green-Eyed Horsefly (Tabanus nigrovittatus).</title>
        <authorList>
            <person name="Lo W.S."/>
            <person name="Lai Y.C."/>
            <person name="Lien Y.W."/>
            <person name="Wang T.H."/>
            <person name="Kuo C.H."/>
        </authorList>
    </citation>
    <scope>NUCLEOTIDE SEQUENCE [LARGE SCALE GENOMIC DNA]</scope>
    <source>
        <strain evidence="3 4">TN-1</strain>
    </source>
</reference>
<dbReference type="PRINTS" id="PR00080">
    <property type="entry name" value="SDRFAMILY"/>
</dbReference>
<keyword evidence="4" id="KW-1185">Reference proteome</keyword>
<gene>
    <name evidence="3" type="primary">srlD</name>
    <name evidence="3" type="ORF">SLITO_v1c06730</name>
</gene>
<evidence type="ECO:0000256" key="1">
    <source>
        <dbReference type="ARBA" id="ARBA00006484"/>
    </source>
</evidence>
<evidence type="ECO:0000313" key="3">
    <source>
        <dbReference type="EMBL" id="AKX34300.1"/>
    </source>
</evidence>
<dbReference type="InterPro" id="IPR036291">
    <property type="entry name" value="NAD(P)-bd_dom_sf"/>
</dbReference>
<dbReference type="GO" id="GO:0016616">
    <property type="term" value="F:oxidoreductase activity, acting on the CH-OH group of donors, NAD or NADP as acceptor"/>
    <property type="evidence" value="ECO:0007669"/>
    <property type="project" value="TreeGrafter"/>
</dbReference>
<dbReference type="PANTHER" id="PTHR42760">
    <property type="entry name" value="SHORT-CHAIN DEHYDROGENASES/REDUCTASES FAMILY MEMBER"/>
    <property type="match status" value="1"/>
</dbReference>
<dbReference type="Proteomes" id="UP000067476">
    <property type="component" value="Chromosome"/>
</dbReference>
<sequence>MEVLVIAGGARSLGKYLSIKFSEKKYKVIVLDIDENSLNELKKENDNLITYVCDLTDEKNVINTFDNIDKEYGGINKFIYNAGYANSNIITKFEYDKFITSLNINLNGYFLCSKEVAKNMIKYNIKGSIAQINSKSGRVGSKHNSGYSAAKFGAVGLTQSLALDLAEYNIRVNSFMLGNLLDSEMFESLIPQYAKKLNIKESEVKQYYIDKVPLKRGCSFEDVFNILEFYISDKANYCTGQSINLTGGQVM</sequence>
<dbReference type="NCBIfam" id="NF009050">
    <property type="entry name" value="PRK12384.1"/>
    <property type="match status" value="1"/>
</dbReference>
<name>A0A0K1W1W0_9MOLU</name>
<dbReference type="Gene3D" id="3.40.50.720">
    <property type="entry name" value="NAD(P)-binding Rossmann-like Domain"/>
    <property type="match status" value="1"/>
</dbReference>
<dbReference type="SUPFAM" id="SSF51735">
    <property type="entry name" value="NAD(P)-binding Rossmann-fold domains"/>
    <property type="match status" value="1"/>
</dbReference>
<dbReference type="KEGG" id="sll:SLITO_v1c06730"/>
<dbReference type="InterPro" id="IPR020904">
    <property type="entry name" value="Sc_DH/Rdtase_CS"/>
</dbReference>
<protein>
    <submittedName>
        <fullName evidence="3">Sorbitol-6-phosphate 2-dehydrogenase</fullName>
    </submittedName>
</protein>